<dbReference type="SUPFAM" id="SSF56801">
    <property type="entry name" value="Acetyl-CoA synthetase-like"/>
    <property type="match status" value="1"/>
</dbReference>
<name>A0A0F8YBW6_9ZZZZ</name>
<dbReference type="EMBL" id="LAZR01067414">
    <property type="protein sequence ID" value="KKK51629.1"/>
    <property type="molecule type" value="Genomic_DNA"/>
</dbReference>
<accession>A0A0F8YBW6</accession>
<reference evidence="1" key="1">
    <citation type="journal article" date="2015" name="Nature">
        <title>Complex archaea that bridge the gap between prokaryotes and eukaryotes.</title>
        <authorList>
            <person name="Spang A."/>
            <person name="Saw J.H."/>
            <person name="Jorgensen S.L."/>
            <person name="Zaremba-Niedzwiedzka K."/>
            <person name="Martijn J."/>
            <person name="Lind A.E."/>
            <person name="van Eijk R."/>
            <person name="Schleper C."/>
            <person name="Guy L."/>
            <person name="Ettema T.J."/>
        </authorList>
    </citation>
    <scope>NUCLEOTIDE SEQUENCE</scope>
</reference>
<proteinExistence type="predicted"/>
<gene>
    <name evidence="1" type="ORF">LCGC14_3113030</name>
</gene>
<dbReference type="Gene3D" id="3.40.50.980">
    <property type="match status" value="1"/>
</dbReference>
<dbReference type="AlphaFoldDB" id="A0A0F8YBW6"/>
<feature type="non-terminal residue" evidence="1">
    <location>
        <position position="74"/>
    </location>
</feature>
<evidence type="ECO:0000313" key="1">
    <source>
        <dbReference type="EMBL" id="KKK51629.1"/>
    </source>
</evidence>
<comment type="caution">
    <text evidence="1">The sequence shown here is derived from an EMBL/GenBank/DDBJ whole genome shotgun (WGS) entry which is preliminary data.</text>
</comment>
<sequence length="74" mass="8175">MVADGEGEASPSLLAWAEEGLVDVIQYDILSYGFTAWLALGGKLVLLPRFDEIETLQAIQEHRATMFEGVPTMY</sequence>
<organism evidence="1">
    <name type="scientific">marine sediment metagenome</name>
    <dbReference type="NCBI Taxonomy" id="412755"/>
    <lineage>
        <taxon>unclassified sequences</taxon>
        <taxon>metagenomes</taxon>
        <taxon>ecological metagenomes</taxon>
    </lineage>
</organism>
<protein>
    <submittedName>
        <fullName evidence="1">Uncharacterized protein</fullName>
    </submittedName>
</protein>